<dbReference type="SUPFAM" id="SSF51735">
    <property type="entry name" value="NAD(P)-binding Rossmann-fold domains"/>
    <property type="match status" value="1"/>
</dbReference>
<proteinExistence type="predicted"/>
<gene>
    <name evidence="1" type="ORF">ARMGADRAFT_1088695</name>
</gene>
<keyword evidence="2" id="KW-1185">Reference proteome</keyword>
<accession>A0A2H3D7E2</accession>
<dbReference type="Gene3D" id="3.40.50.720">
    <property type="entry name" value="NAD(P)-binding Rossmann-like Domain"/>
    <property type="match status" value="1"/>
</dbReference>
<organism evidence="1 2">
    <name type="scientific">Armillaria gallica</name>
    <name type="common">Bulbous honey fungus</name>
    <name type="synonym">Armillaria bulbosa</name>
    <dbReference type="NCBI Taxonomy" id="47427"/>
    <lineage>
        <taxon>Eukaryota</taxon>
        <taxon>Fungi</taxon>
        <taxon>Dikarya</taxon>
        <taxon>Basidiomycota</taxon>
        <taxon>Agaricomycotina</taxon>
        <taxon>Agaricomycetes</taxon>
        <taxon>Agaricomycetidae</taxon>
        <taxon>Agaricales</taxon>
        <taxon>Marasmiineae</taxon>
        <taxon>Physalacriaceae</taxon>
        <taxon>Armillaria</taxon>
    </lineage>
</organism>
<dbReference type="STRING" id="47427.A0A2H3D7E2"/>
<dbReference type="OrthoDB" id="5399006at2759"/>
<dbReference type="Pfam" id="PF00106">
    <property type="entry name" value="adh_short"/>
    <property type="match status" value="1"/>
</dbReference>
<dbReference type="Proteomes" id="UP000217790">
    <property type="component" value="Unassembled WGS sequence"/>
</dbReference>
<evidence type="ECO:0000313" key="2">
    <source>
        <dbReference type="Proteomes" id="UP000217790"/>
    </source>
</evidence>
<dbReference type="AlphaFoldDB" id="A0A2H3D7E2"/>
<dbReference type="PANTHER" id="PTHR43431:SF7">
    <property type="entry name" value="OXIDOREDUCTASE, SHORT CHAIN DEHYDROGENASE_REDUCTASE FAMILY (AFU_ORTHOLOGUE AFUA_5G14000)"/>
    <property type="match status" value="1"/>
</dbReference>
<sequence length="175" mass="19934">MAGLWDRKEERACVMERNGQPIRIALYNTTHDVWEPFLDITPEDVQGVTQTNLGGVFVCSKNIIQAFQANQVDEKGRRGSLIFTAFSSGKHALRALSQSLANQFGKQNIHVSHAIIDSGILTNSARERRNDPEWEQNEDVRLSPDGIAESYLHLIKQPRSAWTWELDLRPAHEKW</sequence>
<dbReference type="PANTHER" id="PTHR43431">
    <property type="entry name" value="OXIDOREDUCTASE, SHORT CHAIN DEHYDROGENASE/REDUCTASE FAMILY (AFU_ORTHOLOGUE AFUA_5G14000)"/>
    <property type="match status" value="1"/>
</dbReference>
<protein>
    <recommendedName>
        <fullName evidence="3">NAD(P)-binding protein</fullName>
    </recommendedName>
</protein>
<name>A0A2H3D7E2_ARMGA</name>
<dbReference type="InterPro" id="IPR036291">
    <property type="entry name" value="NAD(P)-bd_dom_sf"/>
</dbReference>
<reference evidence="2" key="1">
    <citation type="journal article" date="2017" name="Nat. Ecol. Evol.">
        <title>Genome expansion and lineage-specific genetic innovations in the forest pathogenic fungi Armillaria.</title>
        <authorList>
            <person name="Sipos G."/>
            <person name="Prasanna A.N."/>
            <person name="Walter M.C."/>
            <person name="O'Connor E."/>
            <person name="Balint B."/>
            <person name="Krizsan K."/>
            <person name="Kiss B."/>
            <person name="Hess J."/>
            <person name="Varga T."/>
            <person name="Slot J."/>
            <person name="Riley R."/>
            <person name="Boka B."/>
            <person name="Rigling D."/>
            <person name="Barry K."/>
            <person name="Lee J."/>
            <person name="Mihaltcheva S."/>
            <person name="LaButti K."/>
            <person name="Lipzen A."/>
            <person name="Waldron R."/>
            <person name="Moloney N.M."/>
            <person name="Sperisen C."/>
            <person name="Kredics L."/>
            <person name="Vagvoelgyi C."/>
            <person name="Patrignani A."/>
            <person name="Fitzpatrick D."/>
            <person name="Nagy I."/>
            <person name="Doyle S."/>
            <person name="Anderson J.B."/>
            <person name="Grigoriev I.V."/>
            <person name="Gueldener U."/>
            <person name="Muensterkoetter M."/>
            <person name="Nagy L.G."/>
        </authorList>
    </citation>
    <scope>NUCLEOTIDE SEQUENCE [LARGE SCALE GENOMIC DNA]</scope>
    <source>
        <strain evidence="2">Ar21-2</strain>
    </source>
</reference>
<dbReference type="EMBL" id="KZ293700">
    <property type="protein sequence ID" value="PBK84243.1"/>
    <property type="molecule type" value="Genomic_DNA"/>
</dbReference>
<dbReference type="InParanoid" id="A0A2H3D7E2"/>
<evidence type="ECO:0008006" key="3">
    <source>
        <dbReference type="Google" id="ProtNLM"/>
    </source>
</evidence>
<dbReference type="InterPro" id="IPR002347">
    <property type="entry name" value="SDR_fam"/>
</dbReference>
<evidence type="ECO:0000313" key="1">
    <source>
        <dbReference type="EMBL" id="PBK84243.1"/>
    </source>
</evidence>